<comment type="similarity">
    <text evidence="1">Belongs to the bacterial solute-binding protein ModA family.</text>
</comment>
<keyword evidence="5" id="KW-1185">Reference proteome</keyword>
<dbReference type="InterPro" id="IPR050682">
    <property type="entry name" value="ModA/WtpA"/>
</dbReference>
<gene>
    <name evidence="4" type="primary">modA</name>
    <name evidence="4" type="ORF">RM590_26950</name>
</gene>
<dbReference type="PROSITE" id="PS51257">
    <property type="entry name" value="PROKAR_LIPOPROTEIN"/>
    <property type="match status" value="1"/>
</dbReference>
<dbReference type="NCBIfam" id="TIGR01256">
    <property type="entry name" value="modA"/>
    <property type="match status" value="1"/>
</dbReference>
<dbReference type="Proteomes" id="UP001183246">
    <property type="component" value="Unassembled WGS sequence"/>
</dbReference>
<name>A0ABU2MXV1_9ACTN</name>
<evidence type="ECO:0000313" key="5">
    <source>
        <dbReference type="Proteomes" id="UP001183246"/>
    </source>
</evidence>
<dbReference type="RefSeq" id="WP_311707444.1">
    <property type="nucleotide sequence ID" value="NZ_JAVREL010000019.1"/>
</dbReference>
<reference evidence="5" key="1">
    <citation type="submission" date="2023-07" db="EMBL/GenBank/DDBJ databases">
        <title>30 novel species of actinomycetes from the DSMZ collection.</title>
        <authorList>
            <person name="Nouioui I."/>
        </authorList>
    </citation>
    <scope>NUCLEOTIDE SEQUENCE [LARGE SCALE GENOMIC DNA]</scope>
    <source>
        <strain evidence="5">DSM 44938</strain>
    </source>
</reference>
<dbReference type="EMBL" id="JAVREL010000019">
    <property type="protein sequence ID" value="MDT0346197.1"/>
    <property type="molecule type" value="Genomic_DNA"/>
</dbReference>
<dbReference type="InterPro" id="IPR005950">
    <property type="entry name" value="ModA"/>
</dbReference>
<dbReference type="Pfam" id="PF13531">
    <property type="entry name" value="SBP_bac_11"/>
    <property type="match status" value="1"/>
</dbReference>
<dbReference type="CDD" id="cd13538">
    <property type="entry name" value="PBP2_ModA_like_1"/>
    <property type="match status" value="1"/>
</dbReference>
<dbReference type="PIRSF" id="PIRSF004846">
    <property type="entry name" value="ModA"/>
    <property type="match status" value="1"/>
</dbReference>
<evidence type="ECO:0000256" key="2">
    <source>
        <dbReference type="ARBA" id="ARBA00022723"/>
    </source>
</evidence>
<proteinExistence type="inferred from homology"/>
<keyword evidence="3" id="KW-0732">Signal</keyword>
<accession>A0ABU2MXV1</accession>
<evidence type="ECO:0000256" key="1">
    <source>
        <dbReference type="ARBA" id="ARBA00009175"/>
    </source>
</evidence>
<protein>
    <submittedName>
        <fullName evidence="4">Molybdate ABC transporter substrate-binding protein</fullName>
    </submittedName>
</protein>
<evidence type="ECO:0000313" key="4">
    <source>
        <dbReference type="EMBL" id="MDT0346197.1"/>
    </source>
</evidence>
<dbReference type="PANTHER" id="PTHR30632">
    <property type="entry name" value="MOLYBDATE-BINDING PERIPLASMIC PROTEIN"/>
    <property type="match status" value="1"/>
</dbReference>
<comment type="caution">
    <text evidence="4">The sequence shown here is derived from an EMBL/GenBank/DDBJ whole genome shotgun (WGS) entry which is preliminary data.</text>
</comment>
<keyword evidence="2" id="KW-0479">Metal-binding</keyword>
<dbReference type="Gene3D" id="3.40.190.10">
    <property type="entry name" value="Periplasmic binding protein-like II"/>
    <property type="match status" value="2"/>
</dbReference>
<sequence length="267" mass="26694">MRDSLLGGRRPAALAAAGLLLGTLAACGSGGDDGGGGEGNGGGGARLTVLAAASLTDVFEAAEGVYEEGHPGIDVEFSFAGSQELAAQVAQGIPADVLVTADTPTMEGVADRTGESVIFAHNELAVVTPPGNPAGVETLADLADPGLRLVLAAPEVPAGRYGRQILDAGGVTATPDSEEPSVRAVLSKVRLGEADAGIVYVTDAASAGDDVHTIPVPAGQNVIADYPAAPLDDSEHPEEAQEFVDWLTSEEAAALLADVGFPLPDPA</sequence>
<dbReference type="PANTHER" id="PTHR30632:SF0">
    <property type="entry name" value="SULFATE-BINDING PROTEIN"/>
    <property type="match status" value="1"/>
</dbReference>
<dbReference type="SUPFAM" id="SSF53850">
    <property type="entry name" value="Periplasmic binding protein-like II"/>
    <property type="match status" value="1"/>
</dbReference>
<organism evidence="4 5">
    <name type="scientific">Streptomyces litchfieldiae</name>
    <dbReference type="NCBI Taxonomy" id="3075543"/>
    <lineage>
        <taxon>Bacteria</taxon>
        <taxon>Bacillati</taxon>
        <taxon>Actinomycetota</taxon>
        <taxon>Actinomycetes</taxon>
        <taxon>Kitasatosporales</taxon>
        <taxon>Streptomycetaceae</taxon>
        <taxon>Streptomyces</taxon>
    </lineage>
</organism>
<evidence type="ECO:0000256" key="3">
    <source>
        <dbReference type="ARBA" id="ARBA00022729"/>
    </source>
</evidence>